<organism evidence="1 2">
    <name type="scientific">Caudoviricetes sp. vir323</name>
    <dbReference type="NCBI Taxonomy" id="3068356"/>
    <lineage>
        <taxon>Viruses</taxon>
        <taxon>Duplodnaviria</taxon>
        <taxon>Heunggongvirae</taxon>
        <taxon>Uroviricota</taxon>
        <taxon>Caudoviricetes</taxon>
    </lineage>
</organism>
<dbReference type="GeneID" id="300198935"/>
<evidence type="ECO:0000313" key="1">
    <source>
        <dbReference type="EMBL" id="DBA35534.1"/>
    </source>
</evidence>
<dbReference type="EMBL" id="BK063679">
    <property type="protein sequence ID" value="DBA35534.1"/>
    <property type="molecule type" value="Genomic_DNA"/>
</dbReference>
<dbReference type="Proteomes" id="UP001302343">
    <property type="component" value="Segment"/>
</dbReference>
<proteinExistence type="predicted"/>
<gene>
    <name evidence="1" type="ORF">vir323_00022</name>
</gene>
<evidence type="ECO:0000313" key="2">
    <source>
        <dbReference type="Proteomes" id="UP001302343"/>
    </source>
</evidence>
<reference evidence="1 2" key="1">
    <citation type="journal article" date="2023" name="Nat. Microbiol.">
        <title>A compendium of viruses from methanogenic archaea reveals their diversity and adaptations to the gut environment.</title>
        <authorList>
            <person name="Medvedeva S."/>
            <person name="Borrel G."/>
            <person name="Krupovic M."/>
            <person name="Gribaldo S."/>
        </authorList>
    </citation>
    <scope>NUCLEOTIDE SEQUENCE [LARGE SCALE GENOMIC DNA]</scope>
</reference>
<accession>A0AA86XKH7</accession>
<name>A0AA86XKH7_9CAUD</name>
<sequence length="221" mass="25935">MYKNERDTIFRMLKEELPAVWDGKDSIRYMKSEGCTQWRQMEWPGFYFQFMCETILSKDGFMDIPGPKYGNVEFDGFSTIPWDFKAHSIDPAKEDKEQIPTNGFNEVVQAIDEYGAVGFIIMSGITQYDDENQSFKRWHDEFKGGVSNYEKERVKRKAPSRRRKVSFSPTELVFVLVDETNIDSCGKFQKNFRNADGSARNAKILLDLKRNDNLIVYRYKF</sequence>
<dbReference type="RefSeq" id="YP_013605314.1">
    <property type="nucleotide sequence ID" value="NC_133304.1"/>
</dbReference>
<keyword evidence="2" id="KW-1185">Reference proteome</keyword>
<protein>
    <submittedName>
        <fullName evidence="1">Uncharacterized protein</fullName>
    </submittedName>
</protein>